<dbReference type="SUPFAM" id="SSF52540">
    <property type="entry name" value="P-loop containing nucleoside triphosphate hydrolases"/>
    <property type="match status" value="1"/>
</dbReference>
<dbReference type="Proteomes" id="UP000648239">
    <property type="component" value="Unassembled WGS sequence"/>
</dbReference>
<comment type="caution">
    <text evidence="4">The sequence shown here is derived from an EMBL/GenBank/DDBJ whole genome shotgun (WGS) entry which is preliminary data.</text>
</comment>
<evidence type="ECO:0000256" key="1">
    <source>
        <dbReference type="ARBA" id="ARBA00022741"/>
    </source>
</evidence>
<dbReference type="InterPro" id="IPR003439">
    <property type="entry name" value="ABC_transporter-like_ATP-bd"/>
</dbReference>
<feature type="domain" description="ABC transporter" evidence="3">
    <location>
        <begin position="24"/>
        <end position="158"/>
    </location>
</feature>
<proteinExistence type="predicted"/>
<evidence type="ECO:0000313" key="4">
    <source>
        <dbReference type="EMBL" id="MBD3867410.1"/>
    </source>
</evidence>
<dbReference type="PANTHER" id="PTHR43158:SF2">
    <property type="entry name" value="SKFA PEPTIDE EXPORT ATP-BINDING PROTEIN SKFE"/>
    <property type="match status" value="1"/>
</dbReference>
<dbReference type="GO" id="GO:0005524">
    <property type="term" value="F:ATP binding"/>
    <property type="evidence" value="ECO:0007669"/>
    <property type="project" value="UniProtKB-KW"/>
</dbReference>
<evidence type="ECO:0000256" key="2">
    <source>
        <dbReference type="ARBA" id="ARBA00022840"/>
    </source>
</evidence>
<protein>
    <submittedName>
        <fullName evidence="4">ATP-binding cassette domain-containing protein</fullName>
    </submittedName>
</protein>
<keyword evidence="2 4" id="KW-0067">ATP-binding</keyword>
<dbReference type="Gene3D" id="3.40.50.300">
    <property type="entry name" value="P-loop containing nucleotide triphosphate hydrolases"/>
    <property type="match status" value="1"/>
</dbReference>
<dbReference type="Pfam" id="PF00005">
    <property type="entry name" value="ABC_tran"/>
    <property type="match status" value="1"/>
</dbReference>
<accession>A0A8J7C1G7</accession>
<dbReference type="EMBL" id="JACXWD010000009">
    <property type="protein sequence ID" value="MBD3867410.1"/>
    <property type="molecule type" value="Genomic_DNA"/>
</dbReference>
<dbReference type="GO" id="GO:0016887">
    <property type="term" value="F:ATP hydrolysis activity"/>
    <property type="evidence" value="ECO:0007669"/>
    <property type="project" value="InterPro"/>
</dbReference>
<dbReference type="AlphaFoldDB" id="A0A8J7C1G7"/>
<evidence type="ECO:0000313" key="5">
    <source>
        <dbReference type="Proteomes" id="UP000648239"/>
    </source>
</evidence>
<evidence type="ECO:0000259" key="3">
    <source>
        <dbReference type="Pfam" id="PF00005"/>
    </source>
</evidence>
<organism evidence="4 5">
    <name type="scientific">Candidatus Polarisedimenticola svalbardensis</name>
    <dbReference type="NCBI Taxonomy" id="2886004"/>
    <lineage>
        <taxon>Bacteria</taxon>
        <taxon>Pseudomonadati</taxon>
        <taxon>Acidobacteriota</taxon>
        <taxon>Candidatus Polarisedimenticolia</taxon>
        <taxon>Candidatus Polarisedimenticolales</taxon>
        <taxon>Candidatus Polarisedimenticolaceae</taxon>
        <taxon>Candidatus Polarisedimenticola</taxon>
    </lineage>
</organism>
<dbReference type="InterPro" id="IPR027417">
    <property type="entry name" value="P-loop_NTPase"/>
</dbReference>
<sequence>MQANELIQIEGLNIRRGSFHLDIPSWSLAPGQVIGLVGPNGAGKTTLLEALAGLRPLDSGSARVFGKDPWIDPVTVRSDLGYMTDDMPLFAMKAGHLMELLSGYYPTWDAELVSDLMDRFRIDPGKQAGKLSRGQGTRLRLITAMAFRPRVLLLDEPAGGRTGPGGVVRA</sequence>
<dbReference type="PANTHER" id="PTHR43158">
    <property type="entry name" value="SKFA PEPTIDE EXPORT ATP-BINDING PROTEIN SKFE"/>
    <property type="match status" value="1"/>
</dbReference>
<gene>
    <name evidence="4" type="ORF">IFK94_04710</name>
</gene>
<name>A0A8J7C1G7_9BACT</name>
<reference evidence="4 5" key="1">
    <citation type="submission" date="2020-08" db="EMBL/GenBank/DDBJ databases">
        <title>Acidobacteriota in marine sediments use diverse sulfur dissimilation pathways.</title>
        <authorList>
            <person name="Wasmund K."/>
        </authorList>
    </citation>
    <scope>NUCLEOTIDE SEQUENCE [LARGE SCALE GENOMIC DNA]</scope>
    <source>
        <strain evidence="4">MAG AM4</strain>
    </source>
</reference>
<keyword evidence="1" id="KW-0547">Nucleotide-binding</keyword>